<feature type="transmembrane region" description="Helical" evidence="7">
    <location>
        <begin position="265"/>
        <end position="287"/>
    </location>
</feature>
<protein>
    <submittedName>
        <fullName evidence="8">MFS transporter</fullName>
    </submittedName>
</protein>
<evidence type="ECO:0000256" key="4">
    <source>
        <dbReference type="ARBA" id="ARBA00022989"/>
    </source>
</evidence>
<dbReference type="InterPro" id="IPR011701">
    <property type="entry name" value="MFS"/>
</dbReference>
<dbReference type="SUPFAM" id="SSF103473">
    <property type="entry name" value="MFS general substrate transporter"/>
    <property type="match status" value="1"/>
</dbReference>
<evidence type="ECO:0000256" key="7">
    <source>
        <dbReference type="SAM" id="Phobius"/>
    </source>
</evidence>
<proteinExistence type="predicted"/>
<dbReference type="EMBL" id="JAAFYZ010000129">
    <property type="protein sequence ID" value="MBS2551165.1"/>
    <property type="molecule type" value="Genomic_DNA"/>
</dbReference>
<evidence type="ECO:0000313" key="8">
    <source>
        <dbReference type="EMBL" id="MBS2551165.1"/>
    </source>
</evidence>
<evidence type="ECO:0000313" key="9">
    <source>
        <dbReference type="Proteomes" id="UP000730482"/>
    </source>
</evidence>
<dbReference type="PANTHER" id="PTHR23513:SF11">
    <property type="entry name" value="STAPHYLOFERRIN A TRANSPORTER"/>
    <property type="match status" value="1"/>
</dbReference>
<feature type="region of interest" description="Disordered" evidence="6">
    <location>
        <begin position="1"/>
        <end position="30"/>
    </location>
</feature>
<reference evidence="8 9" key="1">
    <citation type="submission" date="2020-02" db="EMBL/GenBank/DDBJ databases">
        <title>Acidophilic actinobacteria isolated from forest soil.</title>
        <authorList>
            <person name="Golinska P."/>
        </authorList>
    </citation>
    <scope>NUCLEOTIDE SEQUENCE [LARGE SCALE GENOMIC DNA]</scope>
    <source>
        <strain evidence="8 9">NL8</strain>
    </source>
</reference>
<dbReference type="Pfam" id="PF07690">
    <property type="entry name" value="MFS_1"/>
    <property type="match status" value="1"/>
</dbReference>
<organism evidence="8 9">
    <name type="scientific">Catenulispora pinistramenti</name>
    <dbReference type="NCBI Taxonomy" id="2705254"/>
    <lineage>
        <taxon>Bacteria</taxon>
        <taxon>Bacillati</taxon>
        <taxon>Actinomycetota</taxon>
        <taxon>Actinomycetes</taxon>
        <taxon>Catenulisporales</taxon>
        <taxon>Catenulisporaceae</taxon>
        <taxon>Catenulispora</taxon>
    </lineage>
</organism>
<comment type="subcellular location">
    <subcellularLocation>
        <location evidence="1">Cell membrane</location>
        <topology evidence="1">Multi-pass membrane protein</topology>
    </subcellularLocation>
</comment>
<feature type="transmembrane region" description="Helical" evidence="7">
    <location>
        <begin position="74"/>
        <end position="97"/>
    </location>
</feature>
<evidence type="ECO:0000256" key="3">
    <source>
        <dbReference type="ARBA" id="ARBA00022692"/>
    </source>
</evidence>
<dbReference type="Proteomes" id="UP000730482">
    <property type="component" value="Unassembled WGS sequence"/>
</dbReference>
<evidence type="ECO:0000256" key="6">
    <source>
        <dbReference type="SAM" id="MobiDB-lite"/>
    </source>
</evidence>
<accession>A0ABS5KYL8</accession>
<dbReference type="RefSeq" id="WP_212015290.1">
    <property type="nucleotide sequence ID" value="NZ_JAAFYZ010000129.1"/>
</dbReference>
<feature type="transmembrane region" description="Helical" evidence="7">
    <location>
        <begin position="49"/>
        <end position="68"/>
    </location>
</feature>
<evidence type="ECO:0000256" key="5">
    <source>
        <dbReference type="ARBA" id="ARBA00023136"/>
    </source>
</evidence>
<name>A0ABS5KYL8_9ACTN</name>
<dbReference type="InterPro" id="IPR036259">
    <property type="entry name" value="MFS_trans_sf"/>
</dbReference>
<comment type="caution">
    <text evidence="8">The sequence shown here is derived from an EMBL/GenBank/DDBJ whole genome shotgun (WGS) entry which is preliminary data.</text>
</comment>
<keyword evidence="9" id="KW-1185">Reference proteome</keyword>
<sequence length="463" mass="45727">MTSSSPSPSDGAPAGAASGSTTSHGTAPGDVTDATTVVGVHRLVLGRTAAALATALIPTTLTLAVVHTGTASGALGAILAAEFVPMLLLLPVAGVFADRFPARRVILAADLTRAAAQGGIGATLLTTGVNVPALAALAAVTGGAVAFGTPAVRTLVSATVSGPQRQQLNARLSVWQGLAQFAGPGIAGTLMLGIGAGWSSLLTAALFVGSALTLGGLTSPRPVVGTGNGAGTGTGGGDARRAPFRQDLRAGWAETRRHPWFIANVIGHGIWNMTAGVLLTLGPVIMMRHHGGGTAWVITLQSGTVGLLAGVWTAGRLRLRRPLIAVALGASAYALPLAALAAGAPLPVLLASYTAGMFGLGILDPLWETTIQQRIPAEALGRVGSFDTLISFAARPLGLALAAPAAAALGMTLPLAVSAVLVGGANLAVLAIPAVREHPEPDPLHTPAPPAAAEAVGAVGAAG</sequence>
<evidence type="ECO:0000256" key="2">
    <source>
        <dbReference type="ARBA" id="ARBA00022475"/>
    </source>
</evidence>
<dbReference type="PANTHER" id="PTHR23513">
    <property type="entry name" value="INTEGRAL MEMBRANE EFFLUX PROTEIN-RELATED"/>
    <property type="match status" value="1"/>
</dbReference>
<keyword evidence="5 7" id="KW-0472">Membrane</keyword>
<feature type="transmembrane region" description="Helical" evidence="7">
    <location>
        <begin position="323"/>
        <end position="342"/>
    </location>
</feature>
<keyword evidence="2" id="KW-1003">Cell membrane</keyword>
<evidence type="ECO:0000256" key="1">
    <source>
        <dbReference type="ARBA" id="ARBA00004651"/>
    </source>
</evidence>
<dbReference type="Gene3D" id="1.20.1250.20">
    <property type="entry name" value="MFS general substrate transporter like domains"/>
    <property type="match status" value="1"/>
</dbReference>
<gene>
    <name evidence="8" type="ORF">KGQ19_30285</name>
</gene>
<keyword evidence="3 7" id="KW-0812">Transmembrane</keyword>
<keyword evidence="4 7" id="KW-1133">Transmembrane helix</keyword>
<dbReference type="CDD" id="cd06173">
    <property type="entry name" value="MFS_MefA_like"/>
    <property type="match status" value="1"/>
</dbReference>
<feature type="transmembrane region" description="Helical" evidence="7">
    <location>
        <begin position="293"/>
        <end position="311"/>
    </location>
</feature>